<dbReference type="Proteomes" id="UP001428774">
    <property type="component" value="Unassembled WGS sequence"/>
</dbReference>
<sequence length="300" mass="31028">MALDGVFTGGTVSIGAGSTSVTGVGTTWLSLNVQPGDLLVVGGMMARIASVTSNTALTLARGWPGGAVSGADYDIYTISETGRALPAMNRIVQDLGSGNISSLAALNGAANKLPYFTGQGVMALANYGNAAGKTVQSGPLDTTPGRVQLVGGFGWGALGGGVSWIPDLDAFDTPTGVYGVQTATSGTRPDGASNFAFLRIERQASTAILQTWVNSNNQLVAHRTATSGVWDPWRRLDSQQGSNGNGEFVRFADGMQICRGQLTGINIDTAYGALYRSAALSWVFPAAFFGGGDKRTPCFR</sequence>
<proteinExistence type="predicted"/>
<dbReference type="EMBL" id="JBDNCH010000002">
    <property type="protein sequence ID" value="MEN9062832.1"/>
    <property type="molecule type" value="Genomic_DNA"/>
</dbReference>
<gene>
    <name evidence="1" type="ORF">ABFB10_19480</name>
</gene>
<reference evidence="1 2" key="1">
    <citation type="submission" date="2024-05" db="EMBL/GenBank/DDBJ databases">
        <title>Genome sequence of Ponticoccus litoralis KCCM 90028.</title>
        <authorList>
            <person name="Kim J.M."/>
            <person name="Lee J.K."/>
            <person name="Choi B.J."/>
            <person name="Bayburt H."/>
            <person name="Baek J.H."/>
            <person name="Jeon C.O."/>
        </authorList>
    </citation>
    <scope>NUCLEOTIDE SEQUENCE [LARGE SCALE GENOMIC DNA]</scope>
    <source>
        <strain evidence="1 2">KCCM 90028</strain>
    </source>
</reference>
<dbReference type="CDD" id="cd19958">
    <property type="entry name" value="pyocin_knob"/>
    <property type="match status" value="1"/>
</dbReference>
<dbReference type="AlphaFoldDB" id="A0AAW9SQI0"/>
<evidence type="ECO:0000313" key="2">
    <source>
        <dbReference type="Proteomes" id="UP001428774"/>
    </source>
</evidence>
<keyword evidence="2" id="KW-1185">Reference proteome</keyword>
<accession>A0AAW9SQI0</accession>
<protein>
    <submittedName>
        <fullName evidence="1">Pyocin knob domain-containing protein</fullName>
    </submittedName>
</protein>
<name>A0AAW9SQI0_9RHOB</name>
<comment type="caution">
    <text evidence="1">The sequence shown here is derived from an EMBL/GenBank/DDBJ whole genome shotgun (WGS) entry which is preliminary data.</text>
</comment>
<evidence type="ECO:0000313" key="1">
    <source>
        <dbReference type="EMBL" id="MEN9062832.1"/>
    </source>
</evidence>
<dbReference type="RefSeq" id="WP_347167758.1">
    <property type="nucleotide sequence ID" value="NZ_JBDNCH010000002.1"/>
</dbReference>
<organism evidence="1 2">
    <name type="scientific">Ponticoccus litoralis</name>
    <dbReference type="NCBI Taxonomy" id="422297"/>
    <lineage>
        <taxon>Bacteria</taxon>
        <taxon>Pseudomonadati</taxon>
        <taxon>Pseudomonadota</taxon>
        <taxon>Alphaproteobacteria</taxon>
        <taxon>Rhodobacterales</taxon>
        <taxon>Roseobacteraceae</taxon>
        <taxon>Ponticoccus</taxon>
    </lineage>
</organism>